<comment type="caution">
    <text evidence="2">The sequence shown here is derived from an EMBL/GenBank/DDBJ whole genome shotgun (WGS) entry which is preliminary data.</text>
</comment>
<sequence length="227" mass="24079">MKKTFNLAGLAGAFALLASPAFASGGPYAVDDAGIATPGKFKLETWLSLADNDDLIFVASPGYVFEALPWIEFELTFENARRADEWETTVAPAVKIALRDVDEDGVGVALSLGSGHAGVVRRADTVYAVVPVTVPVGERVLVNLNAGVERDQATRQTEAVWGMGGQLLFDRGELIAETFGGETGSPGFQAGVRPYLFGGAAALELAYGRNLDGDRANWFTVGLSFEF</sequence>
<proteinExistence type="predicted"/>
<evidence type="ECO:0008006" key="4">
    <source>
        <dbReference type="Google" id="ProtNLM"/>
    </source>
</evidence>
<organism evidence="2 3">
    <name type="scientific">Alkalicaulis satelles</name>
    <dbReference type="NCBI Taxonomy" id="2609175"/>
    <lineage>
        <taxon>Bacteria</taxon>
        <taxon>Pseudomonadati</taxon>
        <taxon>Pseudomonadota</taxon>
        <taxon>Alphaproteobacteria</taxon>
        <taxon>Maricaulales</taxon>
        <taxon>Maricaulaceae</taxon>
        <taxon>Alkalicaulis</taxon>
    </lineage>
</organism>
<name>A0A5M6ZI79_9PROT</name>
<evidence type="ECO:0000256" key="1">
    <source>
        <dbReference type="SAM" id="SignalP"/>
    </source>
</evidence>
<dbReference type="RefSeq" id="WP_150022675.1">
    <property type="nucleotide sequence ID" value="NZ_VWOJ01000002.1"/>
</dbReference>
<dbReference type="Proteomes" id="UP000325122">
    <property type="component" value="Unassembled WGS sequence"/>
</dbReference>
<evidence type="ECO:0000313" key="2">
    <source>
        <dbReference type="EMBL" id="KAA5803407.1"/>
    </source>
</evidence>
<feature type="chain" id="PRO_5024318626" description="Transporter" evidence="1">
    <location>
        <begin position="24"/>
        <end position="227"/>
    </location>
</feature>
<dbReference type="EMBL" id="VWOJ01000002">
    <property type="protein sequence ID" value="KAA5803407.1"/>
    <property type="molecule type" value="Genomic_DNA"/>
</dbReference>
<reference evidence="2 3" key="1">
    <citation type="submission" date="2019-09" db="EMBL/GenBank/DDBJ databases">
        <authorList>
            <person name="Kevbrin V."/>
            <person name="Grouzdev D.S."/>
        </authorList>
    </citation>
    <scope>NUCLEOTIDE SEQUENCE [LARGE SCALE GENOMIC DNA]</scope>
    <source>
        <strain evidence="2 3">G-192</strain>
    </source>
</reference>
<keyword evidence="3" id="KW-1185">Reference proteome</keyword>
<feature type="signal peptide" evidence="1">
    <location>
        <begin position="1"/>
        <end position="23"/>
    </location>
</feature>
<gene>
    <name evidence="2" type="ORF">F1654_06250</name>
</gene>
<dbReference type="AlphaFoldDB" id="A0A5M6ZI79"/>
<protein>
    <recommendedName>
        <fullName evidence="4">Transporter</fullName>
    </recommendedName>
</protein>
<accession>A0A5M6ZI79</accession>
<evidence type="ECO:0000313" key="3">
    <source>
        <dbReference type="Proteomes" id="UP000325122"/>
    </source>
</evidence>
<keyword evidence="1" id="KW-0732">Signal</keyword>